<dbReference type="SMART" id="SM00382">
    <property type="entry name" value="AAA"/>
    <property type="match status" value="1"/>
</dbReference>
<dbReference type="GO" id="GO:0016887">
    <property type="term" value="F:ATP hydrolysis activity"/>
    <property type="evidence" value="ECO:0007669"/>
    <property type="project" value="InterPro"/>
</dbReference>
<dbReference type="InterPro" id="IPR027417">
    <property type="entry name" value="P-loop_NTPase"/>
</dbReference>
<proteinExistence type="predicted"/>
<accession>A0A498C5Y2</accession>
<keyword evidence="2" id="KW-0067">ATP-binding</keyword>
<evidence type="ECO:0000259" key="1">
    <source>
        <dbReference type="SMART" id="SM00382"/>
    </source>
</evidence>
<dbReference type="InterPro" id="IPR038729">
    <property type="entry name" value="Rad50/SbcC_AAA"/>
</dbReference>
<sequence>MQYVDRGTEPPPQTLLGSVPKLLRKTLCDFMEQRDERRAQSSPPTGSLNFTQGGMQQSLERLFNGRCAFCESAGQTEYYQFRPIGEAQPYKKSEYAHLYYCWLELAWQNFYAVCGSCRPSEAAYFPVNGGRAEVPHHDLFFRYSEQDNGLWPPDSYPPRESPLLLDPCEDRDFQRHIWIGLEGDLQGASRRGSITINHFNLNRPVLVEARRKANMHHLGRIRNTLQYKSVNEMPEDLFKFEGLEFGGTWYLLLRRLAAIMAAETGVHLSLSRRDIKKTFLRLCSRSDGFHLFNKCELRLERVLSPPPAEPRIPARRPSQAQLVAVEIENFRSIEHLRFEIPAPSDPAEGGKRTPALVILGENATGKSSILEAITMALASSEANLALGIPDRQLILSPDHFGEFDVSPPPSASISLQLLEEGKLLTRNMELGISFSNQRTAKSEDAIPVFAYGAFRKYGMRSPVGSASKHIRNLFDASDLPNPEKWLLDLSEERFAMVTRALRTVFSIEGEFDVILRDQSERRCLLVSDVDEQGRPLSATPLQTASSGFRSVLAMTCDVMQGMMNRRFNPKFESLHTSRGVVLIDEIESHLHPRWKIAIVSALRQALPNVTFIVTTHDPLCLRGMDDNEVIVLRRARLKSGRTARGMRSRVEILKDVPAVSCFRIEQLLTSDLFQLNSTDDPAVEARMSEISSLLASTDVTDAQQQTIDAFKNDVSAAMPVGTSEAQRIVQEAVAEYLQQRTQEQANQMSQLRESVKKRIIDALRGGS</sequence>
<dbReference type="GO" id="GO:0006302">
    <property type="term" value="P:double-strand break repair"/>
    <property type="evidence" value="ECO:0007669"/>
    <property type="project" value="InterPro"/>
</dbReference>
<dbReference type="PANTHER" id="PTHR43581:SF2">
    <property type="entry name" value="EXCINUCLEASE ATPASE SUBUNIT"/>
    <property type="match status" value="1"/>
</dbReference>
<dbReference type="EMBL" id="RCDC01000008">
    <property type="protein sequence ID" value="RLK48450.1"/>
    <property type="molecule type" value="Genomic_DNA"/>
</dbReference>
<dbReference type="Proteomes" id="UP000274786">
    <property type="component" value="Unassembled WGS sequence"/>
</dbReference>
<dbReference type="Pfam" id="PF13476">
    <property type="entry name" value="AAA_23"/>
    <property type="match status" value="1"/>
</dbReference>
<name>A0A498C5Y2_9GAMM</name>
<dbReference type="Gene3D" id="3.40.50.300">
    <property type="entry name" value="P-loop containing nucleotide triphosphate hydrolases"/>
    <property type="match status" value="1"/>
</dbReference>
<dbReference type="PANTHER" id="PTHR43581">
    <property type="entry name" value="ATP/GTP PHOSPHATASE"/>
    <property type="match status" value="1"/>
</dbReference>
<dbReference type="GO" id="GO:0005524">
    <property type="term" value="F:ATP binding"/>
    <property type="evidence" value="ECO:0007669"/>
    <property type="project" value="UniProtKB-KW"/>
</dbReference>
<organism evidence="2 3">
    <name type="scientific">Stenotrophomonas rhizophila</name>
    <dbReference type="NCBI Taxonomy" id="216778"/>
    <lineage>
        <taxon>Bacteria</taxon>
        <taxon>Pseudomonadati</taxon>
        <taxon>Pseudomonadota</taxon>
        <taxon>Gammaproteobacteria</taxon>
        <taxon>Lysobacterales</taxon>
        <taxon>Lysobacteraceae</taxon>
        <taxon>Stenotrophomonas</taxon>
    </lineage>
</organism>
<dbReference type="CDD" id="cd00267">
    <property type="entry name" value="ABC_ATPase"/>
    <property type="match status" value="1"/>
</dbReference>
<dbReference type="OrthoDB" id="9815944at2"/>
<dbReference type="SUPFAM" id="SSF52540">
    <property type="entry name" value="P-loop containing nucleoside triphosphate hydrolases"/>
    <property type="match status" value="1"/>
</dbReference>
<dbReference type="InterPro" id="IPR003959">
    <property type="entry name" value="ATPase_AAA_core"/>
</dbReference>
<protein>
    <submittedName>
        <fullName evidence="2">Putative ATP-binding protein involved in virulence</fullName>
    </submittedName>
</protein>
<dbReference type="InterPro" id="IPR003593">
    <property type="entry name" value="AAA+_ATPase"/>
</dbReference>
<evidence type="ECO:0000313" key="2">
    <source>
        <dbReference type="EMBL" id="RLK48450.1"/>
    </source>
</evidence>
<keyword evidence="2" id="KW-0547">Nucleotide-binding</keyword>
<comment type="caution">
    <text evidence="2">The sequence shown here is derived from an EMBL/GenBank/DDBJ whole genome shotgun (WGS) entry which is preliminary data.</text>
</comment>
<reference evidence="2 3" key="1">
    <citation type="submission" date="2018-10" db="EMBL/GenBank/DDBJ databases">
        <title>Comparative analysis of microorganisms from saline springs in Andes Mountain Range, Colombia.</title>
        <authorList>
            <person name="Rubin E."/>
        </authorList>
    </citation>
    <scope>NUCLEOTIDE SEQUENCE [LARGE SCALE GENOMIC DNA]</scope>
    <source>
        <strain evidence="2 3">USBA GBX 843</strain>
    </source>
</reference>
<dbReference type="Pfam" id="PF13304">
    <property type="entry name" value="AAA_21"/>
    <property type="match status" value="1"/>
</dbReference>
<feature type="domain" description="AAA+ ATPase" evidence="1">
    <location>
        <begin position="352"/>
        <end position="635"/>
    </location>
</feature>
<dbReference type="InterPro" id="IPR051396">
    <property type="entry name" value="Bact_Antivir_Def_Nuclease"/>
</dbReference>
<dbReference type="AlphaFoldDB" id="A0A498C5Y2"/>
<gene>
    <name evidence="2" type="ORF">BCL79_3669</name>
</gene>
<evidence type="ECO:0000313" key="3">
    <source>
        <dbReference type="Proteomes" id="UP000274786"/>
    </source>
</evidence>